<keyword evidence="3" id="KW-1185">Reference proteome</keyword>
<evidence type="ECO:0000259" key="1">
    <source>
        <dbReference type="Pfam" id="PF01965"/>
    </source>
</evidence>
<name>A0ABQ2L3X8_9BACL</name>
<dbReference type="RefSeq" id="WP_018976245.1">
    <property type="nucleotide sequence ID" value="NZ_BMLN01000006.1"/>
</dbReference>
<dbReference type="InterPro" id="IPR002818">
    <property type="entry name" value="DJ-1/PfpI"/>
</dbReference>
<dbReference type="CDD" id="cd03140">
    <property type="entry name" value="GATase1_PfpI_3"/>
    <property type="match status" value="1"/>
</dbReference>
<organism evidence="2 3">
    <name type="scientific">Saccharibacillus kuerlensis</name>
    <dbReference type="NCBI Taxonomy" id="459527"/>
    <lineage>
        <taxon>Bacteria</taxon>
        <taxon>Bacillati</taxon>
        <taxon>Bacillota</taxon>
        <taxon>Bacilli</taxon>
        <taxon>Bacillales</taxon>
        <taxon>Paenibacillaceae</taxon>
        <taxon>Saccharibacillus</taxon>
    </lineage>
</organism>
<keyword evidence="2" id="KW-0315">Glutamine amidotransferase</keyword>
<dbReference type="Pfam" id="PF01965">
    <property type="entry name" value="DJ-1_PfpI"/>
    <property type="match status" value="1"/>
</dbReference>
<proteinExistence type="predicted"/>
<dbReference type="Proteomes" id="UP000606653">
    <property type="component" value="Unassembled WGS sequence"/>
</dbReference>
<reference evidence="3" key="1">
    <citation type="journal article" date="2019" name="Int. J. Syst. Evol. Microbiol.">
        <title>The Global Catalogue of Microorganisms (GCM) 10K type strain sequencing project: providing services to taxonomists for standard genome sequencing and annotation.</title>
        <authorList>
            <consortium name="The Broad Institute Genomics Platform"/>
            <consortium name="The Broad Institute Genome Sequencing Center for Infectious Disease"/>
            <person name="Wu L."/>
            <person name="Ma J."/>
        </authorList>
    </citation>
    <scope>NUCLEOTIDE SEQUENCE [LARGE SCALE GENOMIC DNA]</scope>
    <source>
        <strain evidence="3">CGMCC 1.6964</strain>
    </source>
</reference>
<protein>
    <submittedName>
        <fullName evidence="2">Glutamine amidotransferase</fullName>
    </submittedName>
</protein>
<comment type="caution">
    <text evidence="2">The sequence shown here is derived from an EMBL/GenBank/DDBJ whole genome shotgun (WGS) entry which is preliminary data.</text>
</comment>
<dbReference type="SUPFAM" id="SSF52317">
    <property type="entry name" value="Class I glutamine amidotransferase-like"/>
    <property type="match status" value="1"/>
</dbReference>
<accession>A0ABQ2L3X8</accession>
<dbReference type="InterPro" id="IPR029062">
    <property type="entry name" value="Class_I_gatase-like"/>
</dbReference>
<dbReference type="EMBL" id="BMLN01000006">
    <property type="protein sequence ID" value="GGO01687.1"/>
    <property type="molecule type" value="Genomic_DNA"/>
</dbReference>
<sequence length="206" mass="22708">MTTNKQVWVWLTDGFADWEASYAIAELNKPETGYVVRTIAANSLPKKSMGGMQVLPDLSAAEEDSANIENSDLAMLILPGGTSWLDHNHDEAADLVRRCLKSGIPVAAICDATTFLGRIGVLDHYDHTGNSLEYLKSKASEYQGESRYIVAQSVSHELLITANGTAPLEFARLILLKLGMLDAAELDEWYNLFKNGYYPDAPQVIR</sequence>
<gene>
    <name evidence="2" type="ORF">GCM10010969_24290</name>
</gene>
<dbReference type="PANTHER" id="PTHR48094:SF19">
    <property type="entry name" value="DJ-1_PFPI DOMAIN-CONTAINING PROTEIN"/>
    <property type="match status" value="1"/>
</dbReference>
<evidence type="ECO:0000313" key="2">
    <source>
        <dbReference type="EMBL" id="GGO01687.1"/>
    </source>
</evidence>
<evidence type="ECO:0000313" key="3">
    <source>
        <dbReference type="Proteomes" id="UP000606653"/>
    </source>
</evidence>
<dbReference type="Gene3D" id="3.40.50.880">
    <property type="match status" value="1"/>
</dbReference>
<feature type="domain" description="DJ-1/PfpI" evidence="1">
    <location>
        <begin position="5"/>
        <end position="175"/>
    </location>
</feature>
<dbReference type="InterPro" id="IPR050325">
    <property type="entry name" value="Prot/Nucl_acid_deglycase"/>
</dbReference>
<dbReference type="PANTHER" id="PTHR48094">
    <property type="entry name" value="PROTEIN/NUCLEIC ACID DEGLYCASE DJ-1-RELATED"/>
    <property type="match status" value="1"/>
</dbReference>